<evidence type="ECO:0000313" key="2">
    <source>
        <dbReference type="EMBL" id="KLU83789.1"/>
    </source>
</evidence>
<feature type="coiled-coil region" evidence="1">
    <location>
        <begin position="33"/>
        <end position="60"/>
    </location>
</feature>
<organism evidence="3 4">
    <name type="scientific">Magnaporthiopsis poae (strain ATCC 64411 / 73-15)</name>
    <name type="common">Kentucky bluegrass fungus</name>
    <name type="synonym">Magnaporthe poae</name>
    <dbReference type="NCBI Taxonomy" id="644358"/>
    <lineage>
        <taxon>Eukaryota</taxon>
        <taxon>Fungi</taxon>
        <taxon>Dikarya</taxon>
        <taxon>Ascomycota</taxon>
        <taxon>Pezizomycotina</taxon>
        <taxon>Sordariomycetes</taxon>
        <taxon>Sordariomycetidae</taxon>
        <taxon>Magnaporthales</taxon>
        <taxon>Magnaporthaceae</taxon>
        <taxon>Magnaporthiopsis</taxon>
    </lineage>
</organism>
<dbReference type="AlphaFoldDB" id="A0A0C4DSG1"/>
<dbReference type="VEuPathDB" id="FungiDB:MAPG_02840"/>
<reference evidence="2" key="3">
    <citation type="submission" date="2011-03" db="EMBL/GenBank/DDBJ databases">
        <title>Annotation of Magnaporthe poae ATCC 64411.</title>
        <authorList>
            <person name="Ma L.-J."/>
            <person name="Dead R."/>
            <person name="Young S.K."/>
            <person name="Zeng Q."/>
            <person name="Gargeya S."/>
            <person name="Fitzgerald M."/>
            <person name="Haas B."/>
            <person name="Abouelleil A."/>
            <person name="Alvarado L."/>
            <person name="Arachchi H.M."/>
            <person name="Berlin A."/>
            <person name="Brown A."/>
            <person name="Chapman S.B."/>
            <person name="Chen Z."/>
            <person name="Dunbar C."/>
            <person name="Freedman E."/>
            <person name="Gearin G."/>
            <person name="Gellesch M."/>
            <person name="Goldberg J."/>
            <person name="Griggs A."/>
            <person name="Gujja S."/>
            <person name="Heiman D."/>
            <person name="Howarth C."/>
            <person name="Larson L."/>
            <person name="Lui A."/>
            <person name="MacDonald P.J.P."/>
            <person name="Mehta T."/>
            <person name="Montmayeur A."/>
            <person name="Murphy C."/>
            <person name="Neiman D."/>
            <person name="Pearson M."/>
            <person name="Priest M."/>
            <person name="Roberts A."/>
            <person name="Saif S."/>
            <person name="Shea T."/>
            <person name="Shenoy N."/>
            <person name="Sisk P."/>
            <person name="Stolte C."/>
            <person name="Sykes S."/>
            <person name="Yandava C."/>
            <person name="Wortman J."/>
            <person name="Nusbaum C."/>
            <person name="Birren B."/>
        </authorList>
    </citation>
    <scope>NUCLEOTIDE SEQUENCE</scope>
    <source>
        <strain evidence="2">ATCC 64411</strain>
    </source>
</reference>
<evidence type="ECO:0000256" key="1">
    <source>
        <dbReference type="SAM" id="Coils"/>
    </source>
</evidence>
<reference evidence="2" key="2">
    <citation type="submission" date="2010-05" db="EMBL/GenBank/DDBJ databases">
        <title>The Genome Sequence of Magnaporthe poae strain ATCC 64411.</title>
        <authorList>
            <consortium name="The Broad Institute Genome Sequencing Platform"/>
            <consortium name="Broad Institute Genome Sequencing Center for Infectious Disease"/>
            <person name="Ma L.-J."/>
            <person name="Dead R."/>
            <person name="Young S."/>
            <person name="Zeng Q."/>
            <person name="Koehrsen M."/>
            <person name="Alvarado L."/>
            <person name="Berlin A."/>
            <person name="Chapman S.B."/>
            <person name="Chen Z."/>
            <person name="Freedman E."/>
            <person name="Gellesch M."/>
            <person name="Goldberg J."/>
            <person name="Griggs A."/>
            <person name="Gujja S."/>
            <person name="Heilman E.R."/>
            <person name="Heiman D."/>
            <person name="Hepburn T."/>
            <person name="Howarth C."/>
            <person name="Jen D."/>
            <person name="Larson L."/>
            <person name="Mehta T."/>
            <person name="Neiman D."/>
            <person name="Pearson M."/>
            <person name="Roberts A."/>
            <person name="Saif S."/>
            <person name="Shea T."/>
            <person name="Shenoy N."/>
            <person name="Sisk P."/>
            <person name="Stolte C."/>
            <person name="Sykes S."/>
            <person name="Walk T."/>
            <person name="White J."/>
            <person name="Yandava C."/>
            <person name="Haas B."/>
            <person name="Nusbaum C."/>
            <person name="Birren B."/>
        </authorList>
    </citation>
    <scope>NUCLEOTIDE SEQUENCE</scope>
    <source>
        <strain evidence="2">ATCC 64411</strain>
    </source>
</reference>
<evidence type="ECO:0000313" key="4">
    <source>
        <dbReference type="Proteomes" id="UP000011715"/>
    </source>
</evidence>
<reference evidence="3" key="4">
    <citation type="journal article" date="2015" name="G3 (Bethesda)">
        <title>Genome sequences of three phytopathogenic species of the Magnaporthaceae family of fungi.</title>
        <authorList>
            <person name="Okagaki L.H."/>
            <person name="Nunes C.C."/>
            <person name="Sailsbery J."/>
            <person name="Clay B."/>
            <person name="Brown D."/>
            <person name="John T."/>
            <person name="Oh Y."/>
            <person name="Young N."/>
            <person name="Fitzgerald M."/>
            <person name="Haas B.J."/>
            <person name="Zeng Q."/>
            <person name="Young S."/>
            <person name="Adiconis X."/>
            <person name="Fan L."/>
            <person name="Levin J.Z."/>
            <person name="Mitchell T.K."/>
            <person name="Okubara P.A."/>
            <person name="Farman M.L."/>
            <person name="Kohn L.M."/>
            <person name="Birren B."/>
            <person name="Ma L.-J."/>
            <person name="Dean R.A."/>
        </authorList>
    </citation>
    <scope>NUCLEOTIDE SEQUENCE</scope>
    <source>
        <strain evidence="3">ATCC 64411 / 73-15</strain>
    </source>
</reference>
<proteinExistence type="predicted"/>
<dbReference type="EnsemblFungi" id="MAPG_02840T0">
    <property type="protein sequence ID" value="MAPG_02840T0"/>
    <property type="gene ID" value="MAPG_02840"/>
</dbReference>
<reference evidence="4" key="1">
    <citation type="submission" date="2010-05" db="EMBL/GenBank/DDBJ databases">
        <title>The genome sequence of Magnaporthe poae strain ATCC 64411.</title>
        <authorList>
            <person name="Ma L.-J."/>
            <person name="Dead R."/>
            <person name="Young S."/>
            <person name="Zeng Q."/>
            <person name="Koehrsen M."/>
            <person name="Alvarado L."/>
            <person name="Berlin A."/>
            <person name="Chapman S.B."/>
            <person name="Chen Z."/>
            <person name="Freedman E."/>
            <person name="Gellesch M."/>
            <person name="Goldberg J."/>
            <person name="Griggs A."/>
            <person name="Gujja S."/>
            <person name="Heilman E.R."/>
            <person name="Heiman D."/>
            <person name="Hepburn T."/>
            <person name="Howarth C."/>
            <person name="Jen D."/>
            <person name="Larson L."/>
            <person name="Mehta T."/>
            <person name="Neiman D."/>
            <person name="Pearson M."/>
            <person name="Roberts A."/>
            <person name="Saif S."/>
            <person name="Shea T."/>
            <person name="Shenoy N."/>
            <person name="Sisk P."/>
            <person name="Stolte C."/>
            <person name="Sykes S."/>
            <person name="Walk T."/>
            <person name="White J."/>
            <person name="Yandava C."/>
            <person name="Haas B."/>
            <person name="Nusbaum C."/>
            <person name="Birren B."/>
        </authorList>
    </citation>
    <scope>NUCLEOTIDE SEQUENCE [LARGE SCALE GENOMIC DNA]</scope>
    <source>
        <strain evidence="4">ATCC 64411 / 73-15</strain>
    </source>
</reference>
<keyword evidence="1" id="KW-0175">Coiled coil</keyword>
<accession>A0A0C4DSG1</accession>
<gene>
    <name evidence="2" type="ORF">MAPG_02840</name>
</gene>
<keyword evidence="4" id="KW-1185">Reference proteome</keyword>
<dbReference type="EMBL" id="ADBL01000691">
    <property type="status" value="NOT_ANNOTATED_CDS"/>
    <property type="molecule type" value="Genomic_DNA"/>
</dbReference>
<dbReference type="EMBL" id="GL876967">
    <property type="protein sequence ID" value="KLU83789.1"/>
    <property type="molecule type" value="Genomic_DNA"/>
</dbReference>
<reference evidence="3" key="5">
    <citation type="submission" date="2015-06" db="UniProtKB">
        <authorList>
            <consortium name="EnsemblFungi"/>
        </authorList>
    </citation>
    <scope>IDENTIFICATION</scope>
    <source>
        <strain evidence="3">ATCC 64411</strain>
    </source>
</reference>
<dbReference type="STRING" id="644358.A0A0C4DSG1"/>
<name>A0A0C4DSG1_MAGP6</name>
<protein>
    <submittedName>
        <fullName evidence="2 3">Uncharacterized protein</fullName>
    </submittedName>
</protein>
<dbReference type="Proteomes" id="UP000011715">
    <property type="component" value="Unassembled WGS sequence"/>
</dbReference>
<evidence type="ECO:0000313" key="3">
    <source>
        <dbReference type="EnsemblFungi" id="MAPG_02840T0"/>
    </source>
</evidence>
<sequence length="68" mass="7393">MTKFAAAVFSASKAGVEDAERKMLPRKPYLGPADADKARCRQLMEEVAGLEQSLAEETKALTRVHSGE</sequence>